<dbReference type="EMBL" id="VAHF01000002">
    <property type="protein sequence ID" value="TXG69362.1"/>
    <property type="molecule type" value="Genomic_DNA"/>
</dbReference>
<dbReference type="InterPro" id="IPR050511">
    <property type="entry name" value="AMPK_gamma/SDS23_families"/>
</dbReference>
<proteinExistence type="predicted"/>
<comment type="caution">
    <text evidence="5">The sequence shown here is derived from an EMBL/GenBank/DDBJ whole genome shotgun (WGS) entry which is preliminary data.</text>
</comment>
<evidence type="ECO:0000256" key="1">
    <source>
        <dbReference type="ARBA" id="ARBA00022737"/>
    </source>
</evidence>
<evidence type="ECO:0000313" key="6">
    <source>
        <dbReference type="Proteomes" id="UP000323000"/>
    </source>
</evidence>
<keyword evidence="6" id="KW-1185">Reference proteome</keyword>
<dbReference type="Gene3D" id="3.10.580.10">
    <property type="entry name" value="CBS-domain"/>
    <property type="match status" value="2"/>
</dbReference>
<keyword evidence="1" id="KW-0677">Repeat</keyword>
<dbReference type="Proteomes" id="UP000323000">
    <property type="component" value="Chromosome 2"/>
</dbReference>
<dbReference type="SMART" id="SM00116">
    <property type="entry name" value="CBS"/>
    <property type="match status" value="2"/>
</dbReference>
<evidence type="ECO:0000256" key="2">
    <source>
        <dbReference type="ARBA" id="ARBA00023122"/>
    </source>
</evidence>
<dbReference type="PROSITE" id="PS51371">
    <property type="entry name" value="CBS"/>
    <property type="match status" value="1"/>
</dbReference>
<dbReference type="SUPFAM" id="SSF54631">
    <property type="entry name" value="CBS-domain pair"/>
    <property type="match status" value="2"/>
</dbReference>
<evidence type="ECO:0000313" key="5">
    <source>
        <dbReference type="EMBL" id="TXG69362.1"/>
    </source>
</evidence>
<feature type="domain" description="CBS" evidence="4">
    <location>
        <begin position="373"/>
        <end position="429"/>
    </location>
</feature>
<reference evidence="6" key="1">
    <citation type="journal article" date="2019" name="Gigascience">
        <title>De novo genome assembly of the endangered Acer yangbiense, a plant species with extremely small populations endemic to Yunnan Province, China.</title>
        <authorList>
            <person name="Yang J."/>
            <person name="Wariss H.M."/>
            <person name="Tao L."/>
            <person name="Zhang R."/>
            <person name="Yun Q."/>
            <person name="Hollingsworth P."/>
            <person name="Dao Z."/>
            <person name="Luo G."/>
            <person name="Guo H."/>
            <person name="Ma Y."/>
            <person name="Sun W."/>
        </authorList>
    </citation>
    <scope>NUCLEOTIDE SEQUENCE [LARGE SCALE GENOMIC DNA]</scope>
    <source>
        <strain evidence="6">cv. Malutang</strain>
    </source>
</reference>
<name>A0A5C7IL65_9ROSI</name>
<gene>
    <name evidence="5" type="ORF">EZV62_004297</name>
</gene>
<dbReference type="AlphaFoldDB" id="A0A5C7IL65"/>
<dbReference type="InterPro" id="IPR000644">
    <property type="entry name" value="CBS_dom"/>
</dbReference>
<dbReference type="GO" id="GO:0005737">
    <property type="term" value="C:cytoplasm"/>
    <property type="evidence" value="ECO:0007669"/>
    <property type="project" value="TreeGrafter"/>
</dbReference>
<evidence type="ECO:0000259" key="4">
    <source>
        <dbReference type="PROSITE" id="PS51371"/>
    </source>
</evidence>
<dbReference type="InterPro" id="IPR046342">
    <property type="entry name" value="CBS_dom_sf"/>
</dbReference>
<dbReference type="PANTHER" id="PTHR13780:SF101">
    <property type="entry name" value="SNF1-RELATED PROTEIN KINASE REGULATORY SUBUNIT GAMMA-LIKE PV42A"/>
    <property type="match status" value="1"/>
</dbReference>
<accession>A0A5C7IL65</accession>
<dbReference type="GO" id="GO:0005634">
    <property type="term" value="C:nucleus"/>
    <property type="evidence" value="ECO:0007669"/>
    <property type="project" value="TreeGrafter"/>
</dbReference>
<dbReference type="Pfam" id="PF00571">
    <property type="entry name" value="CBS"/>
    <property type="match status" value="1"/>
</dbReference>
<organism evidence="5 6">
    <name type="scientific">Acer yangbiense</name>
    <dbReference type="NCBI Taxonomy" id="1000413"/>
    <lineage>
        <taxon>Eukaryota</taxon>
        <taxon>Viridiplantae</taxon>
        <taxon>Streptophyta</taxon>
        <taxon>Embryophyta</taxon>
        <taxon>Tracheophyta</taxon>
        <taxon>Spermatophyta</taxon>
        <taxon>Magnoliopsida</taxon>
        <taxon>eudicotyledons</taxon>
        <taxon>Gunneridae</taxon>
        <taxon>Pentapetalae</taxon>
        <taxon>rosids</taxon>
        <taxon>malvids</taxon>
        <taxon>Sapindales</taxon>
        <taxon>Sapindaceae</taxon>
        <taxon>Hippocastanoideae</taxon>
        <taxon>Acereae</taxon>
        <taxon>Acer</taxon>
    </lineage>
</organism>
<dbReference type="OrthoDB" id="449052at2759"/>
<evidence type="ECO:0000256" key="3">
    <source>
        <dbReference type="PROSITE-ProRule" id="PRU00703"/>
    </source>
</evidence>
<dbReference type="PANTHER" id="PTHR13780">
    <property type="entry name" value="AMP-ACTIVATED PROTEIN KINASE, GAMMA REGULATORY SUBUNIT"/>
    <property type="match status" value="1"/>
</dbReference>
<keyword evidence="2 3" id="KW-0129">CBS domain</keyword>
<sequence>MESLCFLYLPFYRIELNLTAVSIFLSIESNFNTSLCFLYLLSAGNFQVVKKEKPKMQQQTNQRLRDTKVKDLTAEKRRLVEVPYTASLTHAMNVFVANKVVAVPVAAPPGHWIGAGGSMIMESDKHTGAVRKHYIGMLTMLDILAHIAGDDQINGGGGGGGGGSGDDGSDIDKKMSVPVSSIIGHCLEGLSLWTLNPNTSILDCMEVFSKGIHRALVPTDGQKENISGVELVESASSYQMVTQMDLLKSLMNHSSDHELDGILSHSVKELGAVNENVFAITDRTRVIDAIKCMKAALLNAVPIVKVSHSLEEDPKQLINGKSRQLVGTFSATDLRGCHFASLQTWLPLTALEFTETVRKSPLFAEAAASNTIQSRELITCHVDSPLSEVINKALTKHVHRVWVVNKLGLLAGVVSLTDMTRVLRVSLLSDPQVM</sequence>
<protein>
    <recommendedName>
        <fullName evidence="4">CBS domain-containing protein</fullName>
    </recommendedName>
</protein>